<name>A0A951QJ61_9CYAN</name>
<comment type="caution">
    <text evidence="1">The sequence shown here is derived from an EMBL/GenBank/DDBJ whole genome shotgun (WGS) entry which is preliminary data.</text>
</comment>
<gene>
    <name evidence="1" type="ORF">KME60_07610</name>
</gene>
<organism evidence="1 2">
    <name type="scientific">Cyanomargarita calcarea GSE-NOS-MK-12-04C</name>
    <dbReference type="NCBI Taxonomy" id="2839659"/>
    <lineage>
        <taxon>Bacteria</taxon>
        <taxon>Bacillati</taxon>
        <taxon>Cyanobacteriota</taxon>
        <taxon>Cyanophyceae</taxon>
        <taxon>Nostocales</taxon>
        <taxon>Cyanomargaritaceae</taxon>
        <taxon>Cyanomargarita</taxon>
    </lineage>
</organism>
<sequence length="46" mass="5547">MPEHFVRIKGWMDGWMENLSDREKKTFIKLLTKLRSGIPTSQKRKK</sequence>
<reference evidence="1" key="2">
    <citation type="journal article" date="2022" name="Microbiol. Resour. Announc.">
        <title>Metagenome Sequencing to Explore Phylogenomics of Terrestrial Cyanobacteria.</title>
        <authorList>
            <person name="Ward R.D."/>
            <person name="Stajich J.E."/>
            <person name="Johansen J.R."/>
            <person name="Huntemann M."/>
            <person name="Clum A."/>
            <person name="Foster B."/>
            <person name="Foster B."/>
            <person name="Roux S."/>
            <person name="Palaniappan K."/>
            <person name="Varghese N."/>
            <person name="Mukherjee S."/>
            <person name="Reddy T.B.K."/>
            <person name="Daum C."/>
            <person name="Copeland A."/>
            <person name="Chen I.A."/>
            <person name="Ivanova N.N."/>
            <person name="Kyrpides N.C."/>
            <person name="Shapiro N."/>
            <person name="Eloe-Fadrosh E.A."/>
            <person name="Pietrasiak N."/>
        </authorList>
    </citation>
    <scope>NUCLEOTIDE SEQUENCE</scope>
    <source>
        <strain evidence="1">GSE-NOS-MK-12-04C</strain>
    </source>
</reference>
<evidence type="ECO:0000313" key="1">
    <source>
        <dbReference type="EMBL" id="MBW4667299.1"/>
    </source>
</evidence>
<reference evidence="1" key="1">
    <citation type="submission" date="2021-05" db="EMBL/GenBank/DDBJ databases">
        <authorList>
            <person name="Pietrasiak N."/>
            <person name="Ward R."/>
            <person name="Stajich J.E."/>
            <person name="Kurbessoian T."/>
        </authorList>
    </citation>
    <scope>NUCLEOTIDE SEQUENCE</scope>
    <source>
        <strain evidence="1">GSE-NOS-MK-12-04C</strain>
    </source>
</reference>
<evidence type="ECO:0000313" key="2">
    <source>
        <dbReference type="Proteomes" id="UP000729701"/>
    </source>
</evidence>
<protein>
    <submittedName>
        <fullName evidence="1">Uncharacterized protein</fullName>
    </submittedName>
</protein>
<accession>A0A951QJ61</accession>
<dbReference type="Proteomes" id="UP000729701">
    <property type="component" value="Unassembled WGS sequence"/>
</dbReference>
<dbReference type="EMBL" id="JAHHGZ010000006">
    <property type="protein sequence ID" value="MBW4667299.1"/>
    <property type="molecule type" value="Genomic_DNA"/>
</dbReference>
<proteinExistence type="predicted"/>
<dbReference type="AlphaFoldDB" id="A0A951QJ61"/>